<proteinExistence type="predicted"/>
<reference evidence="1" key="1">
    <citation type="journal article" date="2023" name="G3 (Bethesda)">
        <title>A reference genome for the long-term kleptoplast-retaining sea slug Elysia crispata morphotype clarki.</title>
        <authorList>
            <person name="Eastman K.E."/>
            <person name="Pendleton A.L."/>
            <person name="Shaikh M.A."/>
            <person name="Suttiyut T."/>
            <person name="Ogas R."/>
            <person name="Tomko P."/>
            <person name="Gavelis G."/>
            <person name="Widhalm J.R."/>
            <person name="Wisecaver J.H."/>
        </authorList>
    </citation>
    <scope>NUCLEOTIDE SEQUENCE</scope>
    <source>
        <strain evidence="1">ECLA1</strain>
    </source>
</reference>
<keyword evidence="2" id="KW-1185">Reference proteome</keyword>
<evidence type="ECO:0000313" key="1">
    <source>
        <dbReference type="EMBL" id="KAK3734642.1"/>
    </source>
</evidence>
<comment type="caution">
    <text evidence="1">The sequence shown here is derived from an EMBL/GenBank/DDBJ whole genome shotgun (WGS) entry which is preliminary data.</text>
</comment>
<name>A0AAE0Y6E8_9GAST</name>
<protein>
    <submittedName>
        <fullName evidence="1">Uncharacterized protein</fullName>
    </submittedName>
</protein>
<evidence type="ECO:0000313" key="2">
    <source>
        <dbReference type="Proteomes" id="UP001283361"/>
    </source>
</evidence>
<gene>
    <name evidence="1" type="ORF">RRG08_003549</name>
</gene>
<sequence length="156" mass="17055">MTRSPGLRCVTVDVFEVLSQPSRWRLMQQASVNTHALFCVSTRSTSASLLSLLIESTIKGGHCDGPGIPRLWTSVLPHTSTWSQFGTKWGSHTSCHTLTGNEQELLENVGITVLQRPGQRSALDRACEVIGHIMTGTWGEDTPTQLAGQWGEAIVR</sequence>
<dbReference type="EMBL" id="JAWDGP010006844">
    <property type="protein sequence ID" value="KAK3734642.1"/>
    <property type="molecule type" value="Genomic_DNA"/>
</dbReference>
<dbReference type="AlphaFoldDB" id="A0AAE0Y6E8"/>
<organism evidence="1 2">
    <name type="scientific">Elysia crispata</name>
    <name type="common">lettuce slug</name>
    <dbReference type="NCBI Taxonomy" id="231223"/>
    <lineage>
        <taxon>Eukaryota</taxon>
        <taxon>Metazoa</taxon>
        <taxon>Spiralia</taxon>
        <taxon>Lophotrochozoa</taxon>
        <taxon>Mollusca</taxon>
        <taxon>Gastropoda</taxon>
        <taxon>Heterobranchia</taxon>
        <taxon>Euthyneura</taxon>
        <taxon>Panpulmonata</taxon>
        <taxon>Sacoglossa</taxon>
        <taxon>Placobranchoidea</taxon>
        <taxon>Plakobranchidae</taxon>
        <taxon>Elysia</taxon>
    </lineage>
</organism>
<dbReference type="Proteomes" id="UP001283361">
    <property type="component" value="Unassembled WGS sequence"/>
</dbReference>
<accession>A0AAE0Y6E8</accession>